<dbReference type="InterPro" id="IPR001073">
    <property type="entry name" value="C1q_dom"/>
</dbReference>
<evidence type="ECO:0000259" key="3">
    <source>
        <dbReference type="PROSITE" id="PS50871"/>
    </source>
</evidence>
<dbReference type="PRINTS" id="PR00007">
    <property type="entry name" value="COMPLEMNTC1Q"/>
</dbReference>
<dbReference type="Gene3D" id="2.60.120.40">
    <property type="match status" value="1"/>
</dbReference>
<dbReference type="Proteomes" id="UP000683360">
    <property type="component" value="Unassembled WGS sequence"/>
</dbReference>
<protein>
    <submittedName>
        <fullName evidence="4">C1QL</fullName>
    </submittedName>
</protein>
<evidence type="ECO:0000313" key="4">
    <source>
        <dbReference type="EMBL" id="CAG2195299.1"/>
    </source>
</evidence>
<dbReference type="PROSITE" id="PS50871">
    <property type="entry name" value="C1Q"/>
    <property type="match status" value="1"/>
</dbReference>
<dbReference type="PANTHER" id="PTHR15427">
    <property type="entry name" value="EMILIN ELASTIN MICROFIBRIL INTERFACE-LOCATED PROTEIN ELASTIN MICROFIBRIL INTERFACER"/>
    <property type="match status" value="1"/>
</dbReference>
<sequence length="281" mass="31846">MKGFVYVLYLISNGILVGATRDELYIKFEEKEILRKLDHLTAVVKQVNEENEQLKWIVNEVLTDNKQLRSIVSEVLIDNKQLRSTVNEIELETKRFKKGYRKIVDTNNKLRAEVQSNKGCCSQEQQHNNSLTSFKRLLLNNGDADGQTVAFTAAVNRVLTLGPNQAVQFEKIITNVGNAYDPRHGHMIVPVKGFYLISVTIFNKAEDIAYIELVKNGNPLVYFYEQGGRYSPMSQTIILSLEKGDLVWVKNHDSASYAGHHLYGTPTGLYNTFSGFLLKAL</sequence>
<dbReference type="EMBL" id="CAJPWZ010000514">
    <property type="protein sequence ID" value="CAG2195299.1"/>
    <property type="molecule type" value="Genomic_DNA"/>
</dbReference>
<evidence type="ECO:0000313" key="5">
    <source>
        <dbReference type="Proteomes" id="UP000683360"/>
    </source>
</evidence>
<keyword evidence="5" id="KW-1185">Reference proteome</keyword>
<dbReference type="InterPro" id="IPR050392">
    <property type="entry name" value="Collagen/C1q_domain"/>
</dbReference>
<accession>A0A8S3QIW9</accession>
<dbReference type="PANTHER" id="PTHR15427:SF33">
    <property type="entry name" value="COLLAGEN IV NC1 DOMAIN-CONTAINING PROTEIN"/>
    <property type="match status" value="1"/>
</dbReference>
<dbReference type="SUPFAM" id="SSF49842">
    <property type="entry name" value="TNF-like"/>
    <property type="match status" value="1"/>
</dbReference>
<comment type="subcellular location">
    <subcellularLocation>
        <location evidence="1">Secreted</location>
    </subcellularLocation>
</comment>
<dbReference type="OrthoDB" id="6152364at2759"/>
<comment type="caution">
    <text evidence="4">The sequence shown here is derived from an EMBL/GenBank/DDBJ whole genome shotgun (WGS) entry which is preliminary data.</text>
</comment>
<keyword evidence="2" id="KW-0964">Secreted</keyword>
<evidence type="ECO:0000256" key="2">
    <source>
        <dbReference type="ARBA" id="ARBA00022525"/>
    </source>
</evidence>
<name>A0A8S3QIW9_MYTED</name>
<dbReference type="GO" id="GO:0005581">
    <property type="term" value="C:collagen trimer"/>
    <property type="evidence" value="ECO:0007669"/>
    <property type="project" value="UniProtKB-KW"/>
</dbReference>
<gene>
    <name evidence="4" type="ORF">MEDL_10257</name>
</gene>
<evidence type="ECO:0000256" key="1">
    <source>
        <dbReference type="ARBA" id="ARBA00004613"/>
    </source>
</evidence>
<reference evidence="4" key="1">
    <citation type="submission" date="2021-03" db="EMBL/GenBank/DDBJ databases">
        <authorList>
            <person name="Bekaert M."/>
        </authorList>
    </citation>
    <scope>NUCLEOTIDE SEQUENCE</scope>
</reference>
<dbReference type="InterPro" id="IPR008983">
    <property type="entry name" value="Tumour_necrosis_fac-like_dom"/>
</dbReference>
<dbReference type="SMART" id="SM00110">
    <property type="entry name" value="C1Q"/>
    <property type="match status" value="1"/>
</dbReference>
<feature type="domain" description="C1q" evidence="3">
    <location>
        <begin position="144"/>
        <end position="281"/>
    </location>
</feature>
<dbReference type="Pfam" id="PF00386">
    <property type="entry name" value="C1q"/>
    <property type="match status" value="1"/>
</dbReference>
<dbReference type="AlphaFoldDB" id="A0A8S3QIW9"/>
<organism evidence="4 5">
    <name type="scientific">Mytilus edulis</name>
    <name type="common">Blue mussel</name>
    <dbReference type="NCBI Taxonomy" id="6550"/>
    <lineage>
        <taxon>Eukaryota</taxon>
        <taxon>Metazoa</taxon>
        <taxon>Spiralia</taxon>
        <taxon>Lophotrochozoa</taxon>
        <taxon>Mollusca</taxon>
        <taxon>Bivalvia</taxon>
        <taxon>Autobranchia</taxon>
        <taxon>Pteriomorphia</taxon>
        <taxon>Mytilida</taxon>
        <taxon>Mytiloidea</taxon>
        <taxon>Mytilidae</taxon>
        <taxon>Mytilinae</taxon>
        <taxon>Mytilus</taxon>
    </lineage>
</organism>
<proteinExistence type="predicted"/>